<dbReference type="InterPro" id="IPR011989">
    <property type="entry name" value="ARM-like"/>
</dbReference>
<evidence type="ECO:0000313" key="4">
    <source>
        <dbReference type="Proteomes" id="UP001281761"/>
    </source>
</evidence>
<dbReference type="SUPFAM" id="SSF48371">
    <property type="entry name" value="ARM repeat"/>
    <property type="match status" value="2"/>
</dbReference>
<organism evidence="3 4">
    <name type="scientific">Blattamonas nauphoetae</name>
    <dbReference type="NCBI Taxonomy" id="2049346"/>
    <lineage>
        <taxon>Eukaryota</taxon>
        <taxon>Metamonada</taxon>
        <taxon>Preaxostyla</taxon>
        <taxon>Oxymonadida</taxon>
        <taxon>Blattamonas</taxon>
    </lineage>
</organism>
<keyword evidence="4" id="KW-1185">Reference proteome</keyword>
<sequence>MARTILENPCIHREQERLQPQILEYVSQHSDLFESHPGKDSSSTAIPTTIPSQVNMATTLLETIGKLPSVEAVIDAVSTLATLTDCVSDTAKSIIATPTLFKTLNGLTSFCYSPSRSIDKATLSLFPGHTAQKAQELYQTARKELESLEREDEKRKQTTIGEKICSVIDPLCAHSPAIVSLALNNNTLSSLLLIVRNFCFERPSDFSNTVTLPINFQVPRPEFLGPEQDKLGLARGERVVGDRFVLDQVDSQLPTPKRPLMSPPIPPPPQMLNRRSQHFRRPSDASSSEIFPIRRAPSEHLLQYPVGSPPPFSLDFIRNDSLLQSPDAKSKDDSEVAMISDDENSLVFVDQPGTYDQLQRRRELDKMARMEEYKRRLAGQKHQRVAVQALSRLTAKNIDNQETFNDDDLNQILKCNNGDILPTVVKLTQNPSTTIASHAVRILATIVLSTSRHSSFFGLHPLHIVASELNCAMILTNLMETTNLDSIKLHSALLLSLLYLNDPSFKSAQTIANFLRSRLKASPDSFLQIHALALLCLDWHELSRAFQHVQSTQDVVSSLPSLALISTSFSIFPLLFPFSIRLPTVNPLFLSLCNMVEKQTKHKTAIPILVSAIGQLAHHSSSIEANTSSRIIQCLTKAIPGQSESTKIQISKTINTLLRNTTYQISEQDKEIRDFISSCLTSFNTEQIVEGIALMQRIAGLTVHLDVVNINTAVLETFPDEDIPIEIEEPDPNVFVQSPVIHPKAITHIFDPKVLFKPAPLPEGLFGEEELQSVFDLPTKQTDDKLTLAVALLFSKVYVGKATPQKHSALLVYLKEMFTTTSLSVRSEACEALLNLGIDFLSDVNTELMYRTSPTLLKNNISFVSNIILIFEYLALIPTTSLSPTSPSQHQITLAHLSDKFRTTLIQYLSDRLLKYICGVFTTESDTGIRETCLVCISSLLSFFVSLSTRAPLYQFHVHTEVVRIEQAMPRSFPLLSPFYTRVSSTILPLLINYTETLSKQNQFDDYQISFLTLVTSLLFVFGPTRIALSSKVRSSLFLSLCSAIPDAPNNLLLSQILFILTVSEWRQAKIDVLSTVNHPDPASLLDSEHCYLRPFVHPFSSLVDDVSFAQLVMFAQDSKDMSVTRLLFVVIAMVVSSQKPARQHSSICLDLVGLVDIGISLEKMALSLNNAVSPVQPNDTSLYSEVAMNPPLYSDTDSFLVNFQNWSLPGQSLPESFPSLPLHTFIRSRMHISLWSLRVLSGLHVDTFRDWLYSLKKHWLTSTPSHDTFFDNAQFGPKGRLSWSQDDLDPQFIPHFASVELLPSIRILYSVVQMMNPDSLRDLFPVFLETFVPFLGVSSTPICHFVVLILISVFSRLQTHSSIPPLGSSTSDFFLFLSRRIITSHNPDVTLQLELFHKAQPFLGESELRSVINQGMCQKLVSLIGSDSDEVKERSIALLLHFFSVVEMNTEESQPSPEVETEPTNDDEEVEGEAFVNVTDTILFQFTHSIKCADGVSIISAAQHNSTNESFKALVDLFLRKVEGKGVIDASILISQRIAKDIREMNKIAESFNKSPPSLRKELRTDTNSNILHINFDISAISSTQAQIVEKFKQITTEWSNIGDSEKLELVDNGIVQNCAHAASVSERALSFFDTLPDEVLTWLIPPEVEPSPTPNLRVETPLTEDPDSILSPTPFEEYGLPQSPPEPQRLVQIGSQIFTEVGVLESFLDENRKNQQQAHTEVCIELARLIISILSIEPLAVYHILNTMAPICLIRQFIHEVSEEQREQILVALSPILSESNELTNHFIQIGGLDHISTFLNSSHEPLVYSTLILLSSLNILATPHQRFSNTHPFFGLLSAVDRTESAIDSLERVANSSSERLSSRAAVILFQLHSNAIIGHNLVSLLPCLMRNAESDDPLTASESCIAIAGLAIHEENHQALLEAEVVRVIKNTINLTRPSLCLPALWIIDSFFLSHATSSINTICSSVDLKRINRLAQCKDIEVTSLAERLLKHWRG</sequence>
<proteinExistence type="predicted"/>
<dbReference type="EMBL" id="JARBJD010000075">
    <property type="protein sequence ID" value="KAK2954653.1"/>
    <property type="molecule type" value="Genomic_DNA"/>
</dbReference>
<feature type="region of interest" description="Disordered" evidence="2">
    <location>
        <begin position="1451"/>
        <end position="1470"/>
    </location>
</feature>
<gene>
    <name evidence="3" type="ORF">BLNAU_10308</name>
</gene>
<feature type="region of interest" description="Disordered" evidence="2">
    <location>
        <begin position="252"/>
        <end position="288"/>
    </location>
</feature>
<keyword evidence="1" id="KW-0175">Coiled coil</keyword>
<comment type="caution">
    <text evidence="3">The sequence shown here is derived from an EMBL/GenBank/DDBJ whole genome shotgun (WGS) entry which is preliminary data.</text>
</comment>
<name>A0ABQ9XT55_9EUKA</name>
<protein>
    <submittedName>
        <fullName evidence="3">Uncharacterized protein</fullName>
    </submittedName>
</protein>
<feature type="coiled-coil region" evidence="1">
    <location>
        <begin position="131"/>
        <end position="158"/>
    </location>
</feature>
<dbReference type="InterPro" id="IPR016024">
    <property type="entry name" value="ARM-type_fold"/>
</dbReference>
<reference evidence="3 4" key="1">
    <citation type="journal article" date="2022" name="bioRxiv">
        <title>Genomics of Preaxostyla Flagellates Illuminates Evolutionary Transitions and the Path Towards Mitochondrial Loss.</title>
        <authorList>
            <person name="Novak L.V.F."/>
            <person name="Treitli S.C."/>
            <person name="Pyrih J."/>
            <person name="Halakuc P."/>
            <person name="Pipaliya S.V."/>
            <person name="Vacek V."/>
            <person name="Brzon O."/>
            <person name="Soukal P."/>
            <person name="Eme L."/>
            <person name="Dacks J.B."/>
            <person name="Karnkowska A."/>
            <person name="Elias M."/>
            <person name="Hampl V."/>
        </authorList>
    </citation>
    <scope>NUCLEOTIDE SEQUENCE [LARGE SCALE GENOMIC DNA]</scope>
    <source>
        <strain evidence="3">NAU3</strain>
        <tissue evidence="3">Gut</tissue>
    </source>
</reference>
<evidence type="ECO:0000256" key="1">
    <source>
        <dbReference type="SAM" id="Coils"/>
    </source>
</evidence>
<dbReference type="Gene3D" id="1.25.10.10">
    <property type="entry name" value="Leucine-rich Repeat Variant"/>
    <property type="match status" value="2"/>
</dbReference>
<evidence type="ECO:0000256" key="2">
    <source>
        <dbReference type="SAM" id="MobiDB-lite"/>
    </source>
</evidence>
<feature type="compositionally biased region" description="Acidic residues" evidence="2">
    <location>
        <begin position="1460"/>
        <end position="1470"/>
    </location>
</feature>
<accession>A0ABQ9XT55</accession>
<evidence type="ECO:0000313" key="3">
    <source>
        <dbReference type="EMBL" id="KAK2954653.1"/>
    </source>
</evidence>
<feature type="compositionally biased region" description="Pro residues" evidence="2">
    <location>
        <begin position="261"/>
        <end position="270"/>
    </location>
</feature>
<dbReference type="Proteomes" id="UP001281761">
    <property type="component" value="Unassembled WGS sequence"/>
</dbReference>